<dbReference type="Gene3D" id="3.10.180.10">
    <property type="entry name" value="2,3-Dihydroxybiphenyl 1,2-Dioxygenase, domain 1"/>
    <property type="match status" value="1"/>
</dbReference>
<reference evidence="1 2" key="1">
    <citation type="submission" date="2014-10" db="EMBL/GenBank/DDBJ databases">
        <title>Genome sequence of Novosphingobium malaysiense MUSC 273(T).</title>
        <authorList>
            <person name="Lee L.-H."/>
        </authorList>
    </citation>
    <scope>NUCLEOTIDE SEQUENCE [LARGE SCALE GENOMIC DNA]</scope>
    <source>
        <strain evidence="1 2">MUSC 273</strain>
    </source>
</reference>
<evidence type="ECO:0008006" key="3">
    <source>
        <dbReference type="Google" id="ProtNLM"/>
    </source>
</evidence>
<dbReference type="RefSeq" id="WP_039283458.1">
    <property type="nucleotide sequence ID" value="NZ_JTDI01000003.1"/>
</dbReference>
<accession>A0A0B1ZQ34</accession>
<dbReference type="EMBL" id="JTDI01000003">
    <property type="protein sequence ID" value="KHK91389.1"/>
    <property type="molecule type" value="Genomic_DNA"/>
</dbReference>
<protein>
    <recommendedName>
        <fullName evidence="3">VOC domain-containing protein</fullName>
    </recommendedName>
</protein>
<proteinExistence type="predicted"/>
<dbReference type="InterPro" id="IPR029068">
    <property type="entry name" value="Glyas_Bleomycin-R_OHBP_Dase"/>
</dbReference>
<comment type="caution">
    <text evidence="1">The sequence shown here is derived from an EMBL/GenBank/DDBJ whole genome shotgun (WGS) entry which is preliminary data.</text>
</comment>
<gene>
    <name evidence="1" type="ORF">LK12_11070</name>
</gene>
<sequence length="154" mass="17246">MAGSYLQLGYVTNDLDVAVAAIREGHGMGPFKEMRTLTIGARDDREVTAHFALAFKDNTQFEIIQPTAGDRGFYEAALPAEGFGMGLHHMGRYFPHPAEYAAAKAAARAKWAMPIDHAIFDGGYCYFDARVCFGHYLEMYHFPEETHFEGVPRY</sequence>
<keyword evidence="2" id="KW-1185">Reference proteome</keyword>
<evidence type="ECO:0000313" key="1">
    <source>
        <dbReference type="EMBL" id="KHK91389.1"/>
    </source>
</evidence>
<dbReference type="STRING" id="1348853.LK12_11070"/>
<dbReference type="Proteomes" id="UP000031057">
    <property type="component" value="Unassembled WGS sequence"/>
</dbReference>
<name>A0A0B1ZQ34_9SPHN</name>
<dbReference type="AlphaFoldDB" id="A0A0B1ZQ34"/>
<organism evidence="1 2">
    <name type="scientific">Novosphingobium malaysiense</name>
    <dbReference type="NCBI Taxonomy" id="1348853"/>
    <lineage>
        <taxon>Bacteria</taxon>
        <taxon>Pseudomonadati</taxon>
        <taxon>Pseudomonadota</taxon>
        <taxon>Alphaproteobacteria</taxon>
        <taxon>Sphingomonadales</taxon>
        <taxon>Sphingomonadaceae</taxon>
        <taxon>Novosphingobium</taxon>
    </lineage>
</organism>
<evidence type="ECO:0000313" key="2">
    <source>
        <dbReference type="Proteomes" id="UP000031057"/>
    </source>
</evidence>
<dbReference type="SUPFAM" id="SSF54593">
    <property type="entry name" value="Glyoxalase/Bleomycin resistance protein/Dihydroxybiphenyl dioxygenase"/>
    <property type="match status" value="1"/>
</dbReference>